<evidence type="ECO:0000313" key="10">
    <source>
        <dbReference type="Proteomes" id="UP000033998"/>
    </source>
</evidence>
<comment type="pathway">
    <text evidence="1">Amino-acid biosynthesis; L-phenylalanine biosynthesis; phenylpyruvate from prephenate: step 1/1.</text>
</comment>
<dbReference type="Gene3D" id="3.40.190.10">
    <property type="entry name" value="Periplasmic binding protein-like II"/>
    <property type="match status" value="2"/>
</dbReference>
<sequence>MTNAIIGAKGEMGKNLLFPLLKQIGQVITVDRDSTPKEWKNAWKADVIWLSIPREEVPKILYKVKLKSQQLIVDVCSIKRRIIDVIASTGATHLSLHPLHGPYIALNGQKWALIKTGAEHNKFAKQILDFLRGQGIQILEPVSENEHDFMMGVVLSFPEILTIVIDEVIDKYAKINKVAKPSMEKIMEWAVPASNALFSFYIRSIDSSANWLRNEIINESYGNLIESTREALQNLGKNLDSDFISKSLTKQRERIDKLSKQERARVKQLIERWFSDATQKIFSFHKQKDLKPNLVIQKMASVDKVFPKIKKKIRVGIHGIEGSFSHESLLRLCEELGVMKNKIVPVYLVEAERVVASVKSGEVDRGIIAVANSGSGAYISSFEVMSKNQFDILGIYGMEIMQCLIANNKIEDMSGVKEVFGHPQAVSQCKRTFAEKYPEIKLVAGKDSDDTALCVKKIADGELPKTTATLASQLAAKKYGLKILEYGMHHDPFNTTTFLIIKKSSIVL</sequence>
<dbReference type="GO" id="GO:0070403">
    <property type="term" value="F:NAD+ binding"/>
    <property type="evidence" value="ECO:0007669"/>
    <property type="project" value="InterPro"/>
</dbReference>
<dbReference type="InterPro" id="IPR001086">
    <property type="entry name" value="Preph_deHydtase"/>
</dbReference>
<gene>
    <name evidence="9" type="ORF">UT27_C0013G0001</name>
</gene>
<dbReference type="Pfam" id="PF00800">
    <property type="entry name" value="PDT"/>
    <property type="match status" value="1"/>
</dbReference>
<feature type="domain" description="Prephenate dehydratase" evidence="8">
    <location>
        <begin position="314"/>
        <end position="503"/>
    </location>
</feature>
<protein>
    <recommendedName>
        <fullName evidence="2">prephenate dehydratase</fullName>
        <ecNumber evidence="2">4.2.1.51</ecNumber>
    </recommendedName>
</protein>
<comment type="caution">
    <text evidence="9">The sequence shown here is derived from an EMBL/GenBank/DDBJ whole genome shotgun (WGS) entry which is preliminary data.</text>
</comment>
<evidence type="ECO:0000256" key="5">
    <source>
        <dbReference type="ARBA" id="ARBA00023222"/>
    </source>
</evidence>
<dbReference type="SUPFAM" id="SSF53850">
    <property type="entry name" value="Periplasmic binding protein-like II"/>
    <property type="match status" value="1"/>
</dbReference>
<dbReference type="GO" id="GO:0005737">
    <property type="term" value="C:cytoplasm"/>
    <property type="evidence" value="ECO:0007669"/>
    <property type="project" value="TreeGrafter"/>
</dbReference>
<evidence type="ECO:0000256" key="7">
    <source>
        <dbReference type="ARBA" id="ARBA00047848"/>
    </source>
</evidence>
<reference evidence="9 10" key="1">
    <citation type="journal article" date="2015" name="Nature">
        <title>rRNA introns, odd ribosomes, and small enigmatic genomes across a large radiation of phyla.</title>
        <authorList>
            <person name="Brown C.T."/>
            <person name="Hug L.A."/>
            <person name="Thomas B.C."/>
            <person name="Sharon I."/>
            <person name="Castelle C.J."/>
            <person name="Singh A."/>
            <person name="Wilkins M.J."/>
            <person name="Williams K.H."/>
            <person name="Banfield J.F."/>
        </authorList>
    </citation>
    <scope>NUCLEOTIDE SEQUENCE [LARGE SCALE GENOMIC DNA]</scope>
</reference>
<dbReference type="PROSITE" id="PS51171">
    <property type="entry name" value="PREPHENATE_DEHYDR_3"/>
    <property type="match status" value="1"/>
</dbReference>
<evidence type="ECO:0000256" key="4">
    <source>
        <dbReference type="ARBA" id="ARBA00023141"/>
    </source>
</evidence>
<dbReference type="GO" id="GO:0004664">
    <property type="term" value="F:prephenate dehydratase activity"/>
    <property type="evidence" value="ECO:0007669"/>
    <property type="project" value="UniProtKB-EC"/>
</dbReference>
<dbReference type="AlphaFoldDB" id="A0A837HQT0"/>
<dbReference type="PANTHER" id="PTHR21022">
    <property type="entry name" value="PREPHENATE DEHYDRATASE P PROTEIN"/>
    <property type="match status" value="1"/>
</dbReference>
<keyword evidence="3" id="KW-0028">Amino-acid biosynthesis</keyword>
<proteinExistence type="predicted"/>
<dbReference type="EMBL" id="LBWE01000013">
    <property type="protein sequence ID" value="KKR00853.1"/>
    <property type="molecule type" value="Genomic_DNA"/>
</dbReference>
<dbReference type="InterPro" id="IPR046826">
    <property type="entry name" value="PDH_N"/>
</dbReference>
<accession>A0A837HQT0</accession>
<dbReference type="Pfam" id="PF02153">
    <property type="entry name" value="PDH_N"/>
    <property type="match status" value="1"/>
</dbReference>
<evidence type="ECO:0000256" key="6">
    <source>
        <dbReference type="ARBA" id="ARBA00023239"/>
    </source>
</evidence>
<dbReference type="UniPathway" id="UPA00121">
    <property type="reaction ID" value="UER00345"/>
</dbReference>
<comment type="catalytic activity">
    <reaction evidence="7">
        <text>prephenate + H(+) = 3-phenylpyruvate + CO2 + H2O</text>
        <dbReference type="Rhea" id="RHEA:21648"/>
        <dbReference type="ChEBI" id="CHEBI:15377"/>
        <dbReference type="ChEBI" id="CHEBI:15378"/>
        <dbReference type="ChEBI" id="CHEBI:16526"/>
        <dbReference type="ChEBI" id="CHEBI:18005"/>
        <dbReference type="ChEBI" id="CHEBI:29934"/>
        <dbReference type="EC" id="4.2.1.51"/>
    </reaction>
</comment>
<dbReference type="Gene3D" id="3.40.50.720">
    <property type="entry name" value="NAD(P)-binding Rossmann-like Domain"/>
    <property type="match status" value="1"/>
</dbReference>
<evidence type="ECO:0000259" key="8">
    <source>
        <dbReference type="PROSITE" id="PS51171"/>
    </source>
</evidence>
<evidence type="ECO:0000256" key="2">
    <source>
        <dbReference type="ARBA" id="ARBA00013147"/>
    </source>
</evidence>
<keyword evidence="5" id="KW-0584">Phenylalanine biosynthesis</keyword>
<evidence type="ECO:0000256" key="3">
    <source>
        <dbReference type="ARBA" id="ARBA00022605"/>
    </source>
</evidence>
<dbReference type="InterPro" id="IPR036291">
    <property type="entry name" value="NAD(P)-bd_dom_sf"/>
</dbReference>
<dbReference type="PANTHER" id="PTHR21022:SF19">
    <property type="entry name" value="PREPHENATE DEHYDRATASE-RELATED"/>
    <property type="match status" value="1"/>
</dbReference>
<dbReference type="GO" id="GO:0009094">
    <property type="term" value="P:L-phenylalanine biosynthetic process"/>
    <property type="evidence" value="ECO:0007669"/>
    <property type="project" value="UniProtKB-UniPathway"/>
</dbReference>
<evidence type="ECO:0000313" key="9">
    <source>
        <dbReference type="EMBL" id="KKR00853.1"/>
    </source>
</evidence>
<dbReference type="EC" id="4.2.1.51" evidence="2"/>
<name>A0A837HQT0_9BACT</name>
<dbReference type="Proteomes" id="UP000033998">
    <property type="component" value="Unassembled WGS sequence"/>
</dbReference>
<dbReference type="SUPFAM" id="SSF51735">
    <property type="entry name" value="NAD(P)-binding Rossmann-fold domains"/>
    <property type="match status" value="1"/>
</dbReference>
<keyword evidence="6" id="KW-0456">Lyase</keyword>
<evidence type="ECO:0000256" key="1">
    <source>
        <dbReference type="ARBA" id="ARBA00004741"/>
    </source>
</evidence>
<organism evidence="9 10">
    <name type="scientific">Candidatus Nomurabacteria bacterium GW2011_GWD2_39_12</name>
    <dbReference type="NCBI Taxonomy" id="1618759"/>
    <lineage>
        <taxon>Bacteria</taxon>
        <taxon>Candidatus Nomuraibacteriota</taxon>
    </lineage>
</organism>
<keyword evidence="4" id="KW-0057">Aromatic amino acid biosynthesis</keyword>